<evidence type="ECO:0000313" key="3">
    <source>
        <dbReference type="Proteomes" id="UP000789901"/>
    </source>
</evidence>
<keyword evidence="3" id="KW-1185">Reference proteome</keyword>
<proteinExistence type="predicted"/>
<reference evidence="2 3" key="1">
    <citation type="submission" date="2021-06" db="EMBL/GenBank/DDBJ databases">
        <authorList>
            <person name="Kallberg Y."/>
            <person name="Tangrot J."/>
            <person name="Rosling A."/>
        </authorList>
    </citation>
    <scope>NUCLEOTIDE SEQUENCE [LARGE SCALE GENOMIC DNA]</scope>
    <source>
        <strain evidence="2 3">120-4 pot B 10/14</strain>
    </source>
</reference>
<organism evidence="2 3">
    <name type="scientific">Gigaspora margarita</name>
    <dbReference type="NCBI Taxonomy" id="4874"/>
    <lineage>
        <taxon>Eukaryota</taxon>
        <taxon>Fungi</taxon>
        <taxon>Fungi incertae sedis</taxon>
        <taxon>Mucoromycota</taxon>
        <taxon>Glomeromycotina</taxon>
        <taxon>Glomeromycetes</taxon>
        <taxon>Diversisporales</taxon>
        <taxon>Gigasporaceae</taxon>
        <taxon>Gigaspora</taxon>
    </lineage>
</organism>
<dbReference type="Proteomes" id="UP000789901">
    <property type="component" value="Unassembled WGS sequence"/>
</dbReference>
<feature type="region of interest" description="Disordered" evidence="1">
    <location>
        <begin position="384"/>
        <end position="405"/>
    </location>
</feature>
<dbReference type="EMBL" id="CAJVQB010024954">
    <property type="protein sequence ID" value="CAG8805228.1"/>
    <property type="molecule type" value="Genomic_DNA"/>
</dbReference>
<protein>
    <submittedName>
        <fullName evidence="2">36592_t:CDS:1</fullName>
    </submittedName>
</protein>
<gene>
    <name evidence="2" type="ORF">GMARGA_LOCUS24044</name>
</gene>
<evidence type="ECO:0000313" key="2">
    <source>
        <dbReference type="EMBL" id="CAG8805228.1"/>
    </source>
</evidence>
<name>A0ABN7VXG0_GIGMA</name>
<evidence type="ECO:0000256" key="1">
    <source>
        <dbReference type="SAM" id="MobiDB-lite"/>
    </source>
</evidence>
<comment type="caution">
    <text evidence="2">The sequence shown here is derived from an EMBL/GenBank/DDBJ whole genome shotgun (WGS) entry which is preliminary data.</text>
</comment>
<sequence length="420" mass="48559">MVKVEEKQGSVKMLGVWVSESLKKMQVTQKASNIIGYINQTLKITKLMQKALDKLYQPIIRLVKQKLRIAQTVSNLLITHRNLSRCKKLSYEILTQQITSAQYHLNSQNTSRNIARLRIKQGYALAGIVTEDWKIINNKNAFGPTIKEMLDNRMFTNSCSGIQKLGLFYVNQFLSKNHESMIAWSTLKVLKTGQCKGKKPLWFKELEKKLLSNQGNRKIKEMYKVNRENKLALCGFVEQISRDNCKQEWVLVNKKDKKEEGNLLFTRCQGCSISKTIGLKRCWPKTKSKNIAGVILAIKKNKDKAAASFTREIIHTHLSKDKSMHNSNEIELIDILPIEQTGTSSKLCQTWCKKERMSLIRNFSGVKETYATVHKEKFDERSDSYSNRVKVRKDHSGQERKNTNSQNAALHCREWFYDFI</sequence>
<accession>A0ABN7VXG0</accession>